<reference evidence="1 2" key="1">
    <citation type="submission" date="2020-03" db="EMBL/GenBank/DDBJ databases">
        <title>Draft genome of Streptomyces sp. ventii, isolated from the Axial Seamount in the Pacific Ocean, and resequencing of the two type strains Streptomyces lonarensis strain NCL 716 and Streptomyces bohaiensis strain 11A07.</title>
        <authorList>
            <person name="Loughran R.M."/>
            <person name="Pfannmuller K.M."/>
            <person name="Wasson B.J."/>
            <person name="Deadmond M.C."/>
            <person name="Paddock B.E."/>
            <person name="Koyack M.J."/>
            <person name="Gallegos D.A."/>
            <person name="Mitchell E.A."/>
            <person name="Ushijima B."/>
            <person name="Saw J.H."/>
            <person name="Mcphail K.L."/>
            <person name="Videau P."/>
        </authorList>
    </citation>
    <scope>NUCLEOTIDE SEQUENCE [LARGE SCALE GENOMIC DNA]</scope>
    <source>
        <strain evidence="1 2">NCL716</strain>
    </source>
</reference>
<organism evidence="1 2">
    <name type="scientific">Streptomyces lonarensis</name>
    <dbReference type="NCBI Taxonomy" id="700599"/>
    <lineage>
        <taxon>Bacteria</taxon>
        <taxon>Bacillati</taxon>
        <taxon>Actinomycetota</taxon>
        <taxon>Actinomycetes</taxon>
        <taxon>Kitasatosporales</taxon>
        <taxon>Streptomycetaceae</taxon>
        <taxon>Streptomyces</taxon>
    </lineage>
</organism>
<evidence type="ECO:0000313" key="2">
    <source>
        <dbReference type="Proteomes" id="UP000578686"/>
    </source>
</evidence>
<protein>
    <submittedName>
        <fullName evidence="1">Uncharacterized protein</fullName>
    </submittedName>
</protein>
<dbReference type="EMBL" id="JAAVJD010000123">
    <property type="protein sequence ID" value="NJQ07000.1"/>
    <property type="molecule type" value="Genomic_DNA"/>
</dbReference>
<dbReference type="RefSeq" id="WP_167971635.1">
    <property type="nucleotide sequence ID" value="NZ_BHZG01000117.1"/>
</dbReference>
<name>A0A7X6D2Q9_9ACTN</name>
<dbReference type="AlphaFoldDB" id="A0A7X6D2Q9"/>
<gene>
    <name evidence="1" type="ORF">HCN56_15780</name>
</gene>
<comment type="caution">
    <text evidence="1">The sequence shown here is derived from an EMBL/GenBank/DDBJ whole genome shotgun (WGS) entry which is preliminary data.</text>
</comment>
<evidence type="ECO:0000313" key="1">
    <source>
        <dbReference type="EMBL" id="NJQ07000.1"/>
    </source>
</evidence>
<keyword evidence="2" id="KW-1185">Reference proteome</keyword>
<dbReference type="Proteomes" id="UP000578686">
    <property type="component" value="Unassembled WGS sequence"/>
</dbReference>
<sequence>MVVSLTAVCGPVRVITAPSPQPSTILEQRPSGAVLAYRTAAVGEVLDVSKGGTVMTVPPFDG</sequence>
<proteinExistence type="predicted"/>
<accession>A0A7X6D2Q9</accession>